<evidence type="ECO:0000313" key="2">
    <source>
        <dbReference type="EMBL" id="MBD7964915.1"/>
    </source>
</evidence>
<organism evidence="2 3">
    <name type="scientific">Fictibacillus norfolkensis</name>
    <dbReference type="NCBI Taxonomy" id="2762233"/>
    <lineage>
        <taxon>Bacteria</taxon>
        <taxon>Bacillati</taxon>
        <taxon>Bacillota</taxon>
        <taxon>Bacilli</taxon>
        <taxon>Bacillales</taxon>
        <taxon>Fictibacillaceae</taxon>
        <taxon>Fictibacillus</taxon>
    </lineage>
</organism>
<feature type="domain" description="N-acetyltransferase" evidence="1">
    <location>
        <begin position="95"/>
        <end position="241"/>
    </location>
</feature>
<dbReference type="PROSITE" id="PS51186">
    <property type="entry name" value="GNAT"/>
    <property type="match status" value="1"/>
</dbReference>
<evidence type="ECO:0000259" key="1">
    <source>
        <dbReference type="PROSITE" id="PS51186"/>
    </source>
</evidence>
<dbReference type="EMBL" id="JACSQM010000005">
    <property type="protein sequence ID" value="MBD7964915.1"/>
    <property type="molecule type" value="Genomic_DNA"/>
</dbReference>
<dbReference type="SUPFAM" id="SSF55729">
    <property type="entry name" value="Acyl-CoA N-acyltransferases (Nat)"/>
    <property type="match status" value="1"/>
</dbReference>
<dbReference type="InterPro" id="IPR000182">
    <property type="entry name" value="GNAT_dom"/>
</dbReference>
<keyword evidence="3" id="KW-1185">Reference proteome</keyword>
<dbReference type="Gene3D" id="3.40.630.30">
    <property type="match status" value="1"/>
</dbReference>
<dbReference type="CDD" id="cd04301">
    <property type="entry name" value="NAT_SF"/>
    <property type="match status" value="1"/>
</dbReference>
<dbReference type="Proteomes" id="UP000603641">
    <property type="component" value="Unassembled WGS sequence"/>
</dbReference>
<proteinExistence type="predicted"/>
<comment type="caution">
    <text evidence="2">The sequence shown here is derived from an EMBL/GenBank/DDBJ whole genome shotgun (WGS) entry which is preliminary data.</text>
</comment>
<accession>A0ABR8SN37</accession>
<reference evidence="2 3" key="1">
    <citation type="submission" date="2020-08" db="EMBL/GenBank/DDBJ databases">
        <title>A Genomic Blueprint of the Chicken Gut Microbiome.</title>
        <authorList>
            <person name="Gilroy R."/>
            <person name="Ravi A."/>
            <person name="Getino M."/>
            <person name="Pursley I."/>
            <person name="Horton D.L."/>
            <person name="Alikhan N.-F."/>
            <person name="Baker D."/>
            <person name="Gharbi K."/>
            <person name="Hall N."/>
            <person name="Watson M."/>
            <person name="Adriaenssens E.M."/>
            <person name="Foster-Nyarko E."/>
            <person name="Jarju S."/>
            <person name="Secka A."/>
            <person name="Antonio M."/>
            <person name="Oren A."/>
            <person name="Chaudhuri R."/>
            <person name="La Ragione R.M."/>
            <person name="Hildebrand F."/>
            <person name="Pallen M.J."/>
        </authorList>
    </citation>
    <scope>NUCLEOTIDE SEQUENCE [LARGE SCALE GENOMIC DNA]</scope>
    <source>
        <strain evidence="2 3">Sa2CUA10</strain>
    </source>
</reference>
<dbReference type="InterPro" id="IPR016181">
    <property type="entry name" value="Acyl_CoA_acyltransferase"/>
</dbReference>
<evidence type="ECO:0000313" key="3">
    <source>
        <dbReference type="Proteomes" id="UP000603641"/>
    </source>
</evidence>
<dbReference type="RefSeq" id="WP_191754188.1">
    <property type="nucleotide sequence ID" value="NZ_JACSQM010000005.1"/>
</dbReference>
<gene>
    <name evidence="2" type="ORF">H9648_12705</name>
</gene>
<dbReference type="Pfam" id="PF00583">
    <property type="entry name" value="Acetyltransf_1"/>
    <property type="match status" value="1"/>
</dbReference>
<protein>
    <submittedName>
        <fullName evidence="2">GNAT family N-acetyltransferase</fullName>
    </submittedName>
</protein>
<sequence>MKNIKDAVTFNELKWDTEFFGVSSSKAILHRPLTLQEWDELKKRFKEYKYISIMNKHSEPINAQLIGKDTSAFLADVNMQFEKKIVSSNEMPTNVTIQQILEKNEQIIQISDFQFSKFTEDPELAKRGGDKIYRQWLINSFGQPDKFYALSRNENGDINGFILFSYSDGSCVIELIAVSKKETKGGIGTSLFKAVEQAAHQRGYSKIKVGTQVRNMGAINFYHKVGCKQIGCHQVYHLWNS</sequence>
<name>A0ABR8SN37_9BACL</name>